<dbReference type="AlphaFoldDB" id="A0A1T5I3P5"/>
<reference evidence="1 2" key="1">
    <citation type="submission" date="2017-02" db="EMBL/GenBank/DDBJ databases">
        <authorList>
            <person name="Peterson S.W."/>
        </authorList>
    </citation>
    <scope>NUCLEOTIDE SEQUENCE [LARGE SCALE GENOMIC DNA]</scope>
    <source>
        <strain evidence="2">type strain: NCCB 100098</strain>
    </source>
</reference>
<proteinExistence type="predicted"/>
<dbReference type="EMBL" id="FUZI01000007">
    <property type="protein sequence ID" value="SKC33671.1"/>
    <property type="molecule type" value="Genomic_DNA"/>
</dbReference>
<evidence type="ECO:0000313" key="2">
    <source>
        <dbReference type="Proteomes" id="UP000189966"/>
    </source>
</evidence>
<dbReference type="RefSeq" id="WP_255418384.1">
    <property type="nucleotide sequence ID" value="NZ_CP175534.1"/>
</dbReference>
<dbReference type="Proteomes" id="UP000189966">
    <property type="component" value="Unassembled WGS sequence"/>
</dbReference>
<name>A0A1T5I3P5_9GAMM</name>
<accession>A0A1T5I3P5</accession>
<protein>
    <submittedName>
        <fullName evidence="1">Uncharacterized protein</fullName>
    </submittedName>
</protein>
<gene>
    <name evidence="1" type="ORF">CZ809_03269</name>
</gene>
<organism evidence="1 2">
    <name type="scientific">Photobacterium piscicola</name>
    <dbReference type="NCBI Taxonomy" id="1378299"/>
    <lineage>
        <taxon>Bacteria</taxon>
        <taxon>Pseudomonadati</taxon>
        <taxon>Pseudomonadota</taxon>
        <taxon>Gammaproteobacteria</taxon>
        <taxon>Vibrionales</taxon>
        <taxon>Vibrionaceae</taxon>
        <taxon>Photobacterium</taxon>
    </lineage>
</organism>
<sequence>MIDIKNNRRHGAAVEVQTTAEYIADTIKVVKTTLNISDYDSSTS</sequence>
<evidence type="ECO:0000313" key="1">
    <source>
        <dbReference type="EMBL" id="SKC33671.1"/>
    </source>
</evidence>